<dbReference type="SUPFAM" id="SSF50129">
    <property type="entry name" value="GroES-like"/>
    <property type="match status" value="1"/>
</dbReference>
<proteinExistence type="predicted"/>
<dbReference type="Gene3D" id="2.30.33.40">
    <property type="entry name" value="GroES chaperonin"/>
    <property type="match status" value="1"/>
</dbReference>
<organism evidence="2">
    <name type="scientific">uncultured virus</name>
    <dbReference type="NCBI Taxonomy" id="340016"/>
    <lineage>
        <taxon>Viruses</taxon>
        <taxon>environmental samples</taxon>
    </lineage>
</organism>
<dbReference type="SMART" id="SM00883">
    <property type="entry name" value="Cpn10"/>
    <property type="match status" value="1"/>
</dbReference>
<dbReference type="InterPro" id="IPR011032">
    <property type="entry name" value="GroES-like_sf"/>
</dbReference>
<name>A0A221S495_9VIRU</name>
<evidence type="ECO:0000256" key="1">
    <source>
        <dbReference type="ARBA" id="ARBA00023186"/>
    </source>
</evidence>
<protein>
    <submittedName>
        <fullName evidence="2">Co-chaperonin GroES</fullName>
    </submittedName>
</protein>
<dbReference type="InterPro" id="IPR020818">
    <property type="entry name" value="Chaperonin_GroES"/>
</dbReference>
<dbReference type="GO" id="GO:0044183">
    <property type="term" value="F:protein folding chaperone"/>
    <property type="evidence" value="ECO:0007669"/>
    <property type="project" value="InterPro"/>
</dbReference>
<keyword evidence="1" id="KW-0143">Chaperone</keyword>
<dbReference type="InterPro" id="IPR037124">
    <property type="entry name" value="Chaperonin_GroES_sf"/>
</dbReference>
<dbReference type="EMBL" id="KU971127">
    <property type="protein sequence ID" value="ASN63721.1"/>
    <property type="molecule type" value="Genomic_DNA"/>
</dbReference>
<evidence type="ECO:0000313" key="2">
    <source>
        <dbReference type="EMBL" id="ASN63721.1"/>
    </source>
</evidence>
<accession>A0A221S495</accession>
<dbReference type="Pfam" id="PF00166">
    <property type="entry name" value="Cpn10"/>
    <property type="match status" value="1"/>
</dbReference>
<gene>
    <name evidence="2" type="primary">groES</name>
</gene>
<dbReference type="GO" id="GO:0005524">
    <property type="term" value="F:ATP binding"/>
    <property type="evidence" value="ECO:0007669"/>
    <property type="project" value="InterPro"/>
</dbReference>
<sequence length="87" mass="9624">MPRPVGKHLLVQRVVTKPDTGIILPDSVKSLEEDGVEFVVKAVGPQSETGVKEGDKLLFRPERIQMVQVHKDSDLYIVAETFVVGVK</sequence>
<reference evidence="2" key="1">
    <citation type="submission" date="2016-03" db="EMBL/GenBank/DDBJ databases">
        <title>Novel chaperonins are prevalent in the virioplankton and link to viral biology and ecology.</title>
        <authorList>
            <person name="Marine R.L."/>
            <person name="Nasko D.J."/>
            <person name="Polson S.W."/>
            <person name="Wommack K.E."/>
        </authorList>
    </citation>
    <scope>NUCLEOTIDE SEQUENCE</scope>
</reference>